<evidence type="ECO:0000256" key="15">
    <source>
        <dbReference type="ARBA" id="ARBA00023306"/>
    </source>
</evidence>
<keyword evidence="12" id="KW-0175">Coiled coil</keyword>
<keyword evidence="6" id="KW-0963">Cytoplasm</keyword>
<dbReference type="PANTHER" id="PTHR28216:SF1">
    <property type="entry name" value="DASH COMPLEX SUBUNIT DUO1"/>
    <property type="match status" value="1"/>
</dbReference>
<dbReference type="Pfam" id="PF08651">
    <property type="entry name" value="DASH_Duo1"/>
    <property type="match status" value="1"/>
</dbReference>
<dbReference type="GeneID" id="30028928"/>
<protein>
    <recommendedName>
        <fullName evidence="17">DASH complex subunit DUO1</fullName>
    </recommendedName>
    <alternativeName>
        <fullName evidence="18">Outer kinetochore protein DUO1</fullName>
    </alternativeName>
</protein>
<organism evidence="20 21">
    <name type="scientific">Metschnikowia bicuspidata var. bicuspidata NRRL YB-4993</name>
    <dbReference type="NCBI Taxonomy" id="869754"/>
    <lineage>
        <taxon>Eukaryota</taxon>
        <taxon>Fungi</taxon>
        <taxon>Dikarya</taxon>
        <taxon>Ascomycota</taxon>
        <taxon>Saccharomycotina</taxon>
        <taxon>Pichiomycetes</taxon>
        <taxon>Metschnikowiaceae</taxon>
        <taxon>Metschnikowia</taxon>
    </lineage>
</organism>
<evidence type="ECO:0000256" key="8">
    <source>
        <dbReference type="ARBA" id="ARBA00022701"/>
    </source>
</evidence>
<keyword evidence="9" id="KW-0498">Mitosis</keyword>
<name>A0A1A0HBC8_9ASCO</name>
<reference evidence="20 21" key="1">
    <citation type="submission" date="2016-05" db="EMBL/GenBank/DDBJ databases">
        <title>Comparative genomics of biotechnologically important yeasts.</title>
        <authorList>
            <consortium name="DOE Joint Genome Institute"/>
            <person name="Riley R."/>
            <person name="Haridas S."/>
            <person name="Wolfe K.H."/>
            <person name="Lopes M.R."/>
            <person name="Hittinger C.T."/>
            <person name="Goker M."/>
            <person name="Salamov A."/>
            <person name="Wisecaver J."/>
            <person name="Long T.M."/>
            <person name="Aerts A.L."/>
            <person name="Barry K."/>
            <person name="Choi C."/>
            <person name="Clum A."/>
            <person name="Coughlan A.Y."/>
            <person name="Deshpande S."/>
            <person name="Douglass A.P."/>
            <person name="Hanson S.J."/>
            <person name="Klenk H.-P."/>
            <person name="LaButti K."/>
            <person name="Lapidus A."/>
            <person name="Lindquist E."/>
            <person name="Lipzen A."/>
            <person name="Meier-kolthoff J.P."/>
            <person name="Ohm R.A."/>
            <person name="Otillar R.P."/>
            <person name="Pangilinan J."/>
            <person name="Peng Y."/>
            <person name="Rokas A."/>
            <person name="Rosa C.A."/>
            <person name="Scheuner C."/>
            <person name="Sibirny A.A."/>
            <person name="Slot J.C."/>
            <person name="Stielow J.B."/>
            <person name="Sun H."/>
            <person name="Kurtzman C.P."/>
            <person name="Blackwell M."/>
            <person name="Grigoriev I.V."/>
            <person name="Jeffries T.W."/>
        </authorList>
    </citation>
    <scope>NUCLEOTIDE SEQUENCE [LARGE SCALE GENOMIC DNA]</scope>
    <source>
        <strain evidence="20 21">NRRL YB-4993</strain>
    </source>
</reference>
<evidence type="ECO:0000256" key="14">
    <source>
        <dbReference type="ARBA" id="ARBA00023242"/>
    </source>
</evidence>
<evidence type="ECO:0000256" key="18">
    <source>
        <dbReference type="ARBA" id="ARBA00044358"/>
    </source>
</evidence>
<keyword evidence="13" id="KW-0206">Cytoskeleton</keyword>
<dbReference type="GO" id="GO:0072686">
    <property type="term" value="C:mitotic spindle"/>
    <property type="evidence" value="ECO:0007669"/>
    <property type="project" value="InterPro"/>
</dbReference>
<dbReference type="Proteomes" id="UP000092555">
    <property type="component" value="Unassembled WGS sequence"/>
</dbReference>
<proteinExistence type="inferred from homology"/>
<evidence type="ECO:0000256" key="7">
    <source>
        <dbReference type="ARBA" id="ARBA00022618"/>
    </source>
</evidence>
<keyword evidence="15" id="KW-0131">Cell cycle</keyword>
<dbReference type="OrthoDB" id="5599235at2759"/>
<dbReference type="AlphaFoldDB" id="A0A1A0HBC8"/>
<evidence type="ECO:0000256" key="12">
    <source>
        <dbReference type="ARBA" id="ARBA00023054"/>
    </source>
</evidence>
<evidence type="ECO:0000256" key="3">
    <source>
        <dbReference type="ARBA" id="ARBA00004629"/>
    </source>
</evidence>
<evidence type="ECO:0000256" key="1">
    <source>
        <dbReference type="ARBA" id="ARBA00004123"/>
    </source>
</evidence>
<evidence type="ECO:0000256" key="6">
    <source>
        <dbReference type="ARBA" id="ARBA00022490"/>
    </source>
</evidence>
<dbReference type="PANTHER" id="PTHR28216">
    <property type="entry name" value="DASH COMPLEX SUBUNIT DUO1"/>
    <property type="match status" value="1"/>
</dbReference>
<gene>
    <name evidence="20" type="ORF">METBIDRAFT_31957</name>
</gene>
<evidence type="ECO:0000256" key="4">
    <source>
        <dbReference type="ARBA" id="ARBA00005366"/>
    </source>
</evidence>
<evidence type="ECO:0000256" key="10">
    <source>
        <dbReference type="ARBA" id="ARBA00022829"/>
    </source>
</evidence>
<keyword evidence="21" id="KW-1185">Reference proteome</keyword>
<dbReference type="GO" id="GO:0007059">
    <property type="term" value="P:chromosome segregation"/>
    <property type="evidence" value="ECO:0007669"/>
    <property type="project" value="UniProtKB-KW"/>
</dbReference>
<evidence type="ECO:0000256" key="2">
    <source>
        <dbReference type="ARBA" id="ARBA00004186"/>
    </source>
</evidence>
<accession>A0A1A0HBC8</accession>
<dbReference type="GO" id="GO:0005874">
    <property type="term" value="C:microtubule"/>
    <property type="evidence" value="ECO:0007669"/>
    <property type="project" value="UniProtKB-KW"/>
</dbReference>
<evidence type="ECO:0000256" key="5">
    <source>
        <dbReference type="ARBA" id="ARBA00022454"/>
    </source>
</evidence>
<evidence type="ECO:0000256" key="13">
    <source>
        <dbReference type="ARBA" id="ARBA00023212"/>
    </source>
</evidence>
<dbReference type="GO" id="GO:0000278">
    <property type="term" value="P:mitotic cell cycle"/>
    <property type="evidence" value="ECO:0007669"/>
    <property type="project" value="InterPro"/>
</dbReference>
<keyword evidence="10" id="KW-0159">Chromosome partition</keyword>
<evidence type="ECO:0000256" key="11">
    <source>
        <dbReference type="ARBA" id="ARBA00022838"/>
    </source>
</evidence>
<keyword evidence="16" id="KW-0137">Centromere</keyword>
<dbReference type="RefSeq" id="XP_018711949.1">
    <property type="nucleotide sequence ID" value="XM_018855952.1"/>
</dbReference>
<evidence type="ECO:0000256" key="16">
    <source>
        <dbReference type="ARBA" id="ARBA00023328"/>
    </source>
</evidence>
<sequence length="126" mass="14058">MSRELALQHELEHLRALNSTVDLLLATVKKVGTDVTVSKKATDNTSGLLEDWTKILNQTKFVNAALRNPQWKGKSEGESDEENGTALQEQELLETELASLEAENERLAKNVHSASPPKKVLKRARR</sequence>
<dbReference type="STRING" id="869754.A0A1A0HBC8"/>
<feature type="region of interest" description="Disordered" evidence="19">
    <location>
        <begin position="68"/>
        <end position="88"/>
    </location>
</feature>
<dbReference type="GO" id="GO:0042729">
    <property type="term" value="C:DASH complex"/>
    <property type="evidence" value="ECO:0007669"/>
    <property type="project" value="InterPro"/>
</dbReference>
<dbReference type="InterPro" id="IPR013960">
    <property type="entry name" value="DASH_Duo1"/>
</dbReference>
<feature type="region of interest" description="Disordered" evidence="19">
    <location>
        <begin position="103"/>
        <end position="126"/>
    </location>
</feature>
<keyword evidence="14" id="KW-0539">Nucleus</keyword>
<evidence type="ECO:0000256" key="17">
    <source>
        <dbReference type="ARBA" id="ARBA00044152"/>
    </source>
</evidence>
<evidence type="ECO:0000256" key="19">
    <source>
        <dbReference type="SAM" id="MobiDB-lite"/>
    </source>
</evidence>
<comment type="similarity">
    <text evidence="4">Belongs to the DASH complex DUO1 family.</text>
</comment>
<keyword evidence="7" id="KW-0132">Cell division</keyword>
<evidence type="ECO:0000256" key="9">
    <source>
        <dbReference type="ARBA" id="ARBA00022776"/>
    </source>
</evidence>
<comment type="caution">
    <text evidence="20">The sequence shown here is derived from an EMBL/GenBank/DDBJ whole genome shotgun (WGS) entry which is preliminary data.</text>
</comment>
<evidence type="ECO:0000313" key="20">
    <source>
        <dbReference type="EMBL" id="OBA21439.1"/>
    </source>
</evidence>
<keyword evidence="5" id="KW-0158">Chromosome</keyword>
<comment type="subcellular location">
    <subcellularLocation>
        <location evidence="3">Chromosome</location>
        <location evidence="3">Centromere</location>
        <location evidence="3">Kinetochore</location>
    </subcellularLocation>
    <subcellularLocation>
        <location evidence="2">Cytoplasm</location>
        <location evidence="2">Cytoskeleton</location>
        <location evidence="2">Spindle</location>
    </subcellularLocation>
    <subcellularLocation>
        <location evidence="1">Nucleus</location>
    </subcellularLocation>
</comment>
<dbReference type="GO" id="GO:0051301">
    <property type="term" value="P:cell division"/>
    <property type="evidence" value="ECO:0007669"/>
    <property type="project" value="UniProtKB-KW"/>
</dbReference>
<evidence type="ECO:0000313" key="21">
    <source>
        <dbReference type="Proteomes" id="UP000092555"/>
    </source>
</evidence>
<keyword evidence="8" id="KW-0493">Microtubule</keyword>
<keyword evidence="11" id="KW-0995">Kinetochore</keyword>
<dbReference type="EMBL" id="LXTC01000003">
    <property type="protein sequence ID" value="OBA21439.1"/>
    <property type="molecule type" value="Genomic_DNA"/>
</dbReference>